<feature type="signal peptide" evidence="8">
    <location>
        <begin position="1"/>
        <end position="19"/>
    </location>
</feature>
<dbReference type="InterPro" id="IPR031157">
    <property type="entry name" value="G_TR_CS"/>
</dbReference>
<dbReference type="SUPFAM" id="SSF52540">
    <property type="entry name" value="P-loop containing nucleoside triphosphate hydrolases"/>
    <property type="match status" value="1"/>
</dbReference>
<dbReference type="Pfam" id="PF00009">
    <property type="entry name" value="GTP_EFTU"/>
    <property type="match status" value="1"/>
</dbReference>
<dbReference type="PANTHER" id="PTHR43556">
    <property type="entry name" value="PEPTIDE CHAIN RELEASE FACTOR RF3"/>
    <property type="match status" value="1"/>
</dbReference>
<organism evidence="10">
    <name type="scientific">Octactis speculum</name>
    <dbReference type="NCBI Taxonomy" id="3111310"/>
    <lineage>
        <taxon>Eukaryota</taxon>
        <taxon>Sar</taxon>
        <taxon>Stramenopiles</taxon>
        <taxon>Ochrophyta</taxon>
        <taxon>Dictyochophyceae</taxon>
        <taxon>Dictyochales</taxon>
        <taxon>Dictyochaceae</taxon>
        <taxon>Octactis</taxon>
    </lineage>
</organism>
<keyword evidence="7" id="KW-0342">GTP-binding</keyword>
<dbReference type="GO" id="GO:0016150">
    <property type="term" value="F:translation release factor activity, codon nonspecific"/>
    <property type="evidence" value="ECO:0007669"/>
    <property type="project" value="TreeGrafter"/>
</dbReference>
<evidence type="ECO:0000256" key="7">
    <source>
        <dbReference type="ARBA" id="ARBA00023134"/>
    </source>
</evidence>
<comment type="similarity">
    <text evidence="3">Belongs to the TRAFAC class translation factor GTPase superfamily. Classic translation factor GTPase family. PrfC subfamily.</text>
</comment>
<dbReference type="Pfam" id="PF16658">
    <property type="entry name" value="RF3_C"/>
    <property type="match status" value="1"/>
</dbReference>
<keyword evidence="8" id="KW-0732">Signal</keyword>
<dbReference type="NCBIfam" id="TIGR00503">
    <property type="entry name" value="prfC"/>
    <property type="match status" value="1"/>
</dbReference>
<dbReference type="NCBIfam" id="NF001964">
    <property type="entry name" value="PRK00741.1"/>
    <property type="match status" value="1"/>
</dbReference>
<dbReference type="InterPro" id="IPR005225">
    <property type="entry name" value="Small_GTP-bd"/>
</dbReference>
<dbReference type="InterPro" id="IPR032090">
    <property type="entry name" value="RF3_C"/>
</dbReference>
<dbReference type="InterPro" id="IPR027417">
    <property type="entry name" value="P-loop_NTPase"/>
</dbReference>
<accession>A0A7S2FZH2</accession>
<proteinExistence type="inferred from homology"/>
<feature type="chain" id="PRO_5031381295" description="Tr-type G domain-containing protein" evidence="8">
    <location>
        <begin position="20"/>
        <end position="610"/>
    </location>
</feature>
<evidence type="ECO:0000256" key="2">
    <source>
        <dbReference type="ARBA" id="ARBA00004496"/>
    </source>
</evidence>
<keyword evidence="4" id="KW-0963">Cytoplasm</keyword>
<dbReference type="InterPro" id="IPR035647">
    <property type="entry name" value="EFG_III/V"/>
</dbReference>
<evidence type="ECO:0000256" key="5">
    <source>
        <dbReference type="ARBA" id="ARBA00022741"/>
    </source>
</evidence>
<sequence length="610" mass="67799">MAWTPWIFPLLLSLEGISAFTAFPHHVAHTRIPFPLCRHHAPLKAEEMGAADVKADAELRCREIERRRNLAIIAHPDAGKTTLTEKLLLYGGAVQQAGAVRTRADQRAATSDWMELEKQRGISITSTVLSFDYLGKHINLLDTPGHQDFSEDTYRTLAASDNAVTLIDAAKGLEPQTRKLLEVTKLSGIPVFTFCNKMDRPALSPFELIDQIEADFKLTCVPVVWPIGMGEEFRGLLERETKTVHLFEKGIRTGKAVDMATVPLDDAETLEDLLGADVYAQLLEDAEMLDGLIEPLDLDEVMDGNQTPMFFGSAMNNFGVELFLRFFLQWGSRPQKRLISPPPPAPKATDDVIVEEEFIEADDSEFSAFVFKLQANIDPKHRDRLAYLRVVSGRYNKGMKVSHSRSKRQITLASAQSLFGSDRAAVTEAFPGDVIGINNPGGLLSIGDTLYTGSQRIAFPGIPSFSPEVFAYVRNPDPGKYKNYRKGLKELMEEGAVQMLNDRGDDTENNPILAAVGQLQFEVVQHRMASEYGCEIVLEPMSYSSARWAEGGWAAVDAAKKDGKLFGIFNAQDRWKRPVLLFRNEWKVDQLKDTDLALVPCSTPPDIAGK</sequence>
<dbReference type="EMBL" id="HBGS01026110">
    <property type="protein sequence ID" value="CAD9419644.1"/>
    <property type="molecule type" value="Transcribed_RNA"/>
</dbReference>
<gene>
    <name evidence="10" type="ORF">DSPE1174_LOCUS13261</name>
</gene>
<dbReference type="InterPro" id="IPR053905">
    <property type="entry name" value="EF-G-like_DII"/>
</dbReference>
<dbReference type="InterPro" id="IPR009000">
    <property type="entry name" value="Transl_B-barrel_sf"/>
</dbReference>
<name>A0A7S2FZH2_9STRA</name>
<evidence type="ECO:0000256" key="8">
    <source>
        <dbReference type="SAM" id="SignalP"/>
    </source>
</evidence>
<protein>
    <recommendedName>
        <fullName evidence="9">Tr-type G domain-containing protein</fullName>
    </recommendedName>
</protein>
<reference evidence="10" key="1">
    <citation type="submission" date="2021-01" db="EMBL/GenBank/DDBJ databases">
        <authorList>
            <person name="Corre E."/>
            <person name="Pelletier E."/>
            <person name="Niang G."/>
            <person name="Scheremetjew M."/>
            <person name="Finn R."/>
            <person name="Kale V."/>
            <person name="Holt S."/>
            <person name="Cochrane G."/>
            <person name="Meng A."/>
            <person name="Brown T."/>
            <person name="Cohen L."/>
        </authorList>
    </citation>
    <scope>NUCLEOTIDE SEQUENCE</scope>
    <source>
        <strain evidence="10">CCMP1381</strain>
    </source>
</reference>
<keyword evidence="6" id="KW-0648">Protein biosynthesis</keyword>
<dbReference type="SUPFAM" id="SSF54980">
    <property type="entry name" value="EF-G C-terminal domain-like"/>
    <property type="match status" value="1"/>
</dbReference>
<dbReference type="GO" id="GO:0009507">
    <property type="term" value="C:chloroplast"/>
    <property type="evidence" value="ECO:0007669"/>
    <property type="project" value="UniProtKB-SubCell"/>
</dbReference>
<dbReference type="PRINTS" id="PR00315">
    <property type="entry name" value="ELONGATNFCT"/>
</dbReference>
<evidence type="ECO:0000256" key="1">
    <source>
        <dbReference type="ARBA" id="ARBA00004229"/>
    </source>
</evidence>
<dbReference type="InterPro" id="IPR038467">
    <property type="entry name" value="RF3_dom_3_sf"/>
</dbReference>
<dbReference type="Gene3D" id="3.40.50.300">
    <property type="entry name" value="P-loop containing nucleotide triphosphate hydrolases"/>
    <property type="match status" value="2"/>
</dbReference>
<dbReference type="GO" id="GO:0003924">
    <property type="term" value="F:GTPase activity"/>
    <property type="evidence" value="ECO:0007669"/>
    <property type="project" value="InterPro"/>
</dbReference>
<dbReference type="HAMAP" id="MF_00072">
    <property type="entry name" value="Rel_fac_3"/>
    <property type="match status" value="1"/>
</dbReference>
<keyword evidence="5" id="KW-0547">Nucleotide-binding</keyword>
<dbReference type="PANTHER" id="PTHR43556:SF2">
    <property type="entry name" value="PEPTIDE CHAIN RELEASE FACTOR RF3"/>
    <property type="match status" value="1"/>
</dbReference>
<dbReference type="NCBIfam" id="TIGR00231">
    <property type="entry name" value="small_GTP"/>
    <property type="match status" value="1"/>
</dbReference>
<dbReference type="InterPro" id="IPR000795">
    <property type="entry name" value="T_Tr_GTP-bd_dom"/>
</dbReference>
<dbReference type="FunFam" id="3.40.50.300:FF:000542">
    <property type="entry name" value="Peptide chain release factor 3"/>
    <property type="match status" value="1"/>
</dbReference>
<evidence type="ECO:0000256" key="6">
    <source>
        <dbReference type="ARBA" id="ARBA00022917"/>
    </source>
</evidence>
<dbReference type="Pfam" id="PF22042">
    <property type="entry name" value="EF-G_D2"/>
    <property type="match status" value="1"/>
</dbReference>
<evidence type="ECO:0000313" key="10">
    <source>
        <dbReference type="EMBL" id="CAD9419644.1"/>
    </source>
</evidence>
<evidence type="ECO:0000259" key="9">
    <source>
        <dbReference type="PROSITE" id="PS51722"/>
    </source>
</evidence>
<dbReference type="Gene3D" id="3.30.70.3280">
    <property type="entry name" value="Peptide chain release factor 3, domain III"/>
    <property type="match status" value="1"/>
</dbReference>
<dbReference type="PROSITE" id="PS00301">
    <property type="entry name" value="G_TR_1"/>
    <property type="match status" value="1"/>
</dbReference>
<comment type="subcellular location">
    <subcellularLocation>
        <location evidence="2">Cytoplasm</location>
    </subcellularLocation>
    <subcellularLocation>
        <location evidence="1">Plastid</location>
        <location evidence="1">Chloroplast</location>
    </subcellularLocation>
</comment>
<dbReference type="AlphaFoldDB" id="A0A7S2FZH2"/>
<feature type="domain" description="Tr-type G" evidence="9">
    <location>
        <begin position="65"/>
        <end position="335"/>
    </location>
</feature>
<evidence type="ECO:0000256" key="4">
    <source>
        <dbReference type="ARBA" id="ARBA00022490"/>
    </source>
</evidence>
<dbReference type="GO" id="GO:0005525">
    <property type="term" value="F:GTP binding"/>
    <property type="evidence" value="ECO:0007669"/>
    <property type="project" value="UniProtKB-KW"/>
</dbReference>
<dbReference type="GO" id="GO:0005829">
    <property type="term" value="C:cytosol"/>
    <property type="evidence" value="ECO:0007669"/>
    <property type="project" value="TreeGrafter"/>
</dbReference>
<evidence type="ECO:0000256" key="3">
    <source>
        <dbReference type="ARBA" id="ARBA00009978"/>
    </source>
</evidence>
<dbReference type="InterPro" id="IPR004548">
    <property type="entry name" value="PrfC"/>
</dbReference>
<dbReference type="SUPFAM" id="SSF50447">
    <property type="entry name" value="Translation proteins"/>
    <property type="match status" value="1"/>
</dbReference>
<dbReference type="PROSITE" id="PS51722">
    <property type="entry name" value="G_TR_2"/>
    <property type="match status" value="1"/>
</dbReference>